<protein>
    <submittedName>
        <fullName evidence="8">Type II toxin-antitoxin system HicA family toxin</fullName>
    </submittedName>
</protein>
<dbReference type="EMBL" id="JAZBRD010000005">
    <property type="protein sequence ID" value="MEE3744595.1"/>
    <property type="molecule type" value="Genomic_DNA"/>
</dbReference>
<dbReference type="Gene3D" id="3.30.920.30">
    <property type="entry name" value="Hypothetical protein"/>
    <property type="match status" value="1"/>
</dbReference>
<keyword evidence="2" id="KW-1277">Toxin-antitoxin system</keyword>
<keyword evidence="7" id="KW-0346">Stress response</keyword>
<evidence type="ECO:0000256" key="7">
    <source>
        <dbReference type="ARBA" id="ARBA00023016"/>
    </source>
</evidence>
<comment type="similarity">
    <text evidence="1">Belongs to the HicA mRNA interferase family.</text>
</comment>
<evidence type="ECO:0000256" key="3">
    <source>
        <dbReference type="ARBA" id="ARBA00022722"/>
    </source>
</evidence>
<dbReference type="Pfam" id="PF07927">
    <property type="entry name" value="HicA_toxin"/>
    <property type="match status" value="1"/>
</dbReference>
<evidence type="ECO:0000256" key="4">
    <source>
        <dbReference type="ARBA" id="ARBA00022759"/>
    </source>
</evidence>
<evidence type="ECO:0000256" key="1">
    <source>
        <dbReference type="ARBA" id="ARBA00006620"/>
    </source>
</evidence>
<keyword evidence="3" id="KW-0540">Nuclease</keyword>
<dbReference type="InterPro" id="IPR038570">
    <property type="entry name" value="HicA_sf"/>
</dbReference>
<dbReference type="Proteomes" id="UP001331664">
    <property type="component" value="Unassembled WGS sequence"/>
</dbReference>
<dbReference type="SUPFAM" id="SSF54786">
    <property type="entry name" value="YcfA/nrd intein domain"/>
    <property type="match status" value="1"/>
</dbReference>
<name>A0ABU7M4G0_9BACT</name>
<evidence type="ECO:0000256" key="6">
    <source>
        <dbReference type="ARBA" id="ARBA00022884"/>
    </source>
</evidence>
<keyword evidence="6" id="KW-0694">RNA-binding</keyword>
<keyword evidence="9" id="KW-1185">Reference proteome</keyword>
<keyword evidence="4" id="KW-0255">Endonuclease</keyword>
<evidence type="ECO:0000313" key="8">
    <source>
        <dbReference type="EMBL" id="MEE3744595.1"/>
    </source>
</evidence>
<evidence type="ECO:0000313" key="9">
    <source>
        <dbReference type="Proteomes" id="UP001331664"/>
    </source>
</evidence>
<reference evidence="8 9" key="1">
    <citation type="submission" date="2024-01" db="EMBL/GenBank/DDBJ databases">
        <title>Campylobacter porcellus sp. nov.</title>
        <authorList>
            <person name="Papic B."/>
            <person name="Gruntar I."/>
        </authorList>
    </citation>
    <scope>NUCLEOTIDE SEQUENCE [LARGE SCALE GENOMIC DNA]</scope>
    <source>
        <strain evidence="8 9">CX2-4855-23</strain>
    </source>
</reference>
<organism evidence="8 9">
    <name type="scientific">Campylobacter porcelli</name>
    <dbReference type="NCBI Taxonomy" id="1660073"/>
    <lineage>
        <taxon>Bacteria</taxon>
        <taxon>Pseudomonadati</taxon>
        <taxon>Campylobacterota</taxon>
        <taxon>Epsilonproteobacteria</taxon>
        <taxon>Campylobacterales</taxon>
        <taxon>Campylobacteraceae</taxon>
        <taxon>Campylobacter</taxon>
    </lineage>
</organism>
<keyword evidence="5" id="KW-0378">Hydrolase</keyword>
<sequence>MSVKDKLLKDLKNNPKNVRFEVLEKILKDNGFELKSIKGSHHQFSDGKTLITLPYHKPMKIFYVKLVLETLKDIK</sequence>
<dbReference type="RefSeq" id="WP_330526202.1">
    <property type="nucleotide sequence ID" value="NZ_JAZBRD010000005.1"/>
</dbReference>
<evidence type="ECO:0000256" key="2">
    <source>
        <dbReference type="ARBA" id="ARBA00022649"/>
    </source>
</evidence>
<gene>
    <name evidence="8" type="ORF">V2I23_04730</name>
</gene>
<accession>A0ABU7M4G0</accession>
<proteinExistence type="inferred from homology"/>
<dbReference type="InterPro" id="IPR012933">
    <property type="entry name" value="HicA_mRNA_interferase"/>
</dbReference>
<comment type="caution">
    <text evidence="8">The sequence shown here is derived from an EMBL/GenBank/DDBJ whole genome shotgun (WGS) entry which is preliminary data.</text>
</comment>
<evidence type="ECO:0000256" key="5">
    <source>
        <dbReference type="ARBA" id="ARBA00022801"/>
    </source>
</evidence>